<gene>
    <name evidence="1" type="ORF">EDF64_11178</name>
</gene>
<organism evidence="1 2">
    <name type="scientific">Curtobacterium flaccumfaciens</name>
    <dbReference type="NCBI Taxonomy" id="2035"/>
    <lineage>
        <taxon>Bacteria</taxon>
        <taxon>Bacillati</taxon>
        <taxon>Actinomycetota</taxon>
        <taxon>Actinomycetes</taxon>
        <taxon>Micrococcales</taxon>
        <taxon>Microbacteriaceae</taxon>
        <taxon>Curtobacterium</taxon>
    </lineage>
</organism>
<dbReference type="SUPFAM" id="SSF56112">
    <property type="entry name" value="Protein kinase-like (PK-like)"/>
    <property type="match status" value="1"/>
</dbReference>
<evidence type="ECO:0008006" key="3">
    <source>
        <dbReference type="Google" id="ProtNLM"/>
    </source>
</evidence>
<comment type="caution">
    <text evidence="1">The sequence shown here is derived from an EMBL/GenBank/DDBJ whole genome shotgun (WGS) entry which is preliminary data.</text>
</comment>
<dbReference type="Gene3D" id="3.90.1200.10">
    <property type="match status" value="1"/>
</dbReference>
<dbReference type="InterPro" id="IPR011009">
    <property type="entry name" value="Kinase-like_dom_sf"/>
</dbReference>
<evidence type="ECO:0000313" key="2">
    <source>
        <dbReference type="Proteomes" id="UP000295764"/>
    </source>
</evidence>
<dbReference type="AlphaFoldDB" id="A0A4R6DDH1"/>
<accession>A0A4R6DDH1</accession>
<name>A0A4R6DDH1_9MICO</name>
<proteinExistence type="predicted"/>
<protein>
    <recommendedName>
        <fullName evidence="3">Aminoglycoside phosphotransferase family protein</fullName>
    </recommendedName>
</protein>
<dbReference type="Proteomes" id="UP000295764">
    <property type="component" value="Unassembled WGS sequence"/>
</dbReference>
<dbReference type="EMBL" id="SNVW01000011">
    <property type="protein sequence ID" value="TDN42601.1"/>
    <property type="molecule type" value="Genomic_DNA"/>
</dbReference>
<reference evidence="1 2" key="1">
    <citation type="submission" date="2019-03" db="EMBL/GenBank/DDBJ databases">
        <title>Genomic analyses of the natural microbiome of Caenorhabditis elegans.</title>
        <authorList>
            <person name="Samuel B."/>
        </authorList>
    </citation>
    <scope>NUCLEOTIDE SEQUENCE [LARGE SCALE GENOMIC DNA]</scope>
    <source>
        <strain evidence="1 2">JUb65</strain>
    </source>
</reference>
<evidence type="ECO:0000313" key="1">
    <source>
        <dbReference type="EMBL" id="TDN42601.1"/>
    </source>
</evidence>
<sequence>MTWDAVPNTLRRRVEGVLGGEVVEAVSQAEGYSPGSADRVVVAGGGRAFVKTVSQSRNAGAFGLHGQEAHVMALLPPSVRAPRLLATLEDTVDGDDWIALVLADVDGRHPGETRDGADVAAVLDALDTLPVATGALAARPRLTNDLAGEFGAWDRMLAIGLPATIPRHVAAEAQRLARTARGSAALVDGEHLTHVDCRADNLLVDAVGQVWLLDWPWAAVGAHWFDPLTYLLDVLVRGEATDVEEHLAVHPVFAGLDATTVDAVLAGLAGTFFEKAARPAIPNMPTLRDFQRREGLAAAEWLLRRWTTR</sequence>